<dbReference type="RefSeq" id="WP_007743066.1">
    <property type="nucleotide sequence ID" value="NZ_CP012747.1"/>
</dbReference>
<organism evidence="2 3">
    <name type="scientific">Paraburkholderia caribensis MBA4</name>
    <dbReference type="NCBI Taxonomy" id="1323664"/>
    <lineage>
        <taxon>Bacteria</taxon>
        <taxon>Pseudomonadati</taxon>
        <taxon>Pseudomonadota</taxon>
        <taxon>Betaproteobacteria</taxon>
        <taxon>Burkholderiales</taxon>
        <taxon>Burkholderiaceae</taxon>
        <taxon>Paraburkholderia</taxon>
    </lineage>
</organism>
<name>A0A0N7JVH0_9BURK</name>
<feature type="region of interest" description="Disordered" evidence="1">
    <location>
        <begin position="1"/>
        <end position="51"/>
    </location>
</feature>
<proteinExistence type="predicted"/>
<evidence type="ECO:0000313" key="3">
    <source>
        <dbReference type="Proteomes" id="UP000019146"/>
    </source>
</evidence>
<accession>A0A0N7JVH0</accession>
<sequence>MSTTPNEGENPIRPDQSDVVQTDLPDVGPSQDPDAPPLDPDVNPDYEDDKP</sequence>
<dbReference type="EMBL" id="CP012747">
    <property type="protein sequence ID" value="ALL69189.1"/>
    <property type="molecule type" value="Genomic_DNA"/>
</dbReference>
<gene>
    <name evidence="2" type="ORF">K788_0004603</name>
</gene>
<evidence type="ECO:0000313" key="2">
    <source>
        <dbReference type="EMBL" id="ALL69189.1"/>
    </source>
</evidence>
<dbReference type="KEGG" id="bcai:K788_0004603"/>
<feature type="compositionally biased region" description="Acidic residues" evidence="1">
    <location>
        <begin position="42"/>
        <end position="51"/>
    </location>
</feature>
<protein>
    <submittedName>
        <fullName evidence="2">Uncharacterized protein</fullName>
    </submittedName>
</protein>
<evidence type="ECO:0000256" key="1">
    <source>
        <dbReference type="SAM" id="MobiDB-lite"/>
    </source>
</evidence>
<dbReference type="GeneID" id="69975366"/>
<reference evidence="2 3" key="1">
    <citation type="journal article" date="2014" name="Genome Announc.">
        <title>Draft Genome Sequence of the Haloacid-Degrading Burkholderia caribensis Strain MBA4.</title>
        <authorList>
            <person name="Pan Y."/>
            <person name="Kong K.F."/>
            <person name="Tsang J.S."/>
        </authorList>
    </citation>
    <scope>NUCLEOTIDE SEQUENCE [LARGE SCALE GENOMIC DNA]</scope>
    <source>
        <strain evidence="2 3">MBA4</strain>
    </source>
</reference>
<dbReference type="AlphaFoldDB" id="A0A0N7JVH0"/>
<dbReference type="Proteomes" id="UP000019146">
    <property type="component" value="Chromosome 2"/>
</dbReference>